<evidence type="ECO:0000313" key="1">
    <source>
        <dbReference type="EMBL" id="MUN62500.1"/>
    </source>
</evidence>
<gene>
    <name evidence="1" type="ORF">GMA12_05000</name>
</gene>
<reference evidence="1 2" key="1">
    <citation type="submission" date="2019-12" db="EMBL/GenBank/DDBJ databases">
        <authorList>
            <person name="Shi Y."/>
        </authorList>
    </citation>
    <scope>NUCLEOTIDE SEQUENCE [LARGE SCALE GENOMIC DNA]</scope>
    <source>
        <strain evidence="1 2">JCM 17929</strain>
    </source>
</reference>
<dbReference type="Proteomes" id="UP000436989">
    <property type="component" value="Unassembled WGS sequence"/>
</dbReference>
<dbReference type="EMBL" id="WOGU01000003">
    <property type="protein sequence ID" value="MUN62500.1"/>
    <property type="molecule type" value="Genomic_DNA"/>
</dbReference>
<protein>
    <recommendedName>
        <fullName evidence="3">STAS domain-containing protein</fullName>
    </recommendedName>
</protein>
<organism evidence="1 2">
    <name type="scientific">Kocuria sediminis</name>
    <dbReference type="NCBI Taxonomy" id="1038857"/>
    <lineage>
        <taxon>Bacteria</taxon>
        <taxon>Bacillati</taxon>
        <taxon>Actinomycetota</taxon>
        <taxon>Actinomycetes</taxon>
        <taxon>Micrococcales</taxon>
        <taxon>Micrococcaceae</taxon>
        <taxon>Kocuria</taxon>
    </lineage>
</organism>
<dbReference type="AlphaFoldDB" id="A0A6N8GJR4"/>
<proteinExistence type="predicted"/>
<evidence type="ECO:0008006" key="3">
    <source>
        <dbReference type="Google" id="ProtNLM"/>
    </source>
</evidence>
<keyword evidence="2" id="KW-1185">Reference proteome</keyword>
<comment type="caution">
    <text evidence="1">The sequence shown here is derived from an EMBL/GenBank/DDBJ whole genome shotgun (WGS) entry which is preliminary data.</text>
</comment>
<dbReference type="RefSeq" id="WP_156267784.1">
    <property type="nucleotide sequence ID" value="NZ_WOGU01000003.1"/>
</dbReference>
<accession>A0A6N8GJR4</accession>
<sequence>MDHKLSVLVQVDLDGRYVRLLVTGCLTEANQHALHPLIRRARTLIPPVTVSVDLTAAEHVEGNAVGQLRTAVHDDPTLEGTSPVELLLSGVLPEHPDAPTRMTHHLRAPGWLAA</sequence>
<name>A0A6N8GJR4_9MICC</name>
<evidence type="ECO:0000313" key="2">
    <source>
        <dbReference type="Proteomes" id="UP000436989"/>
    </source>
</evidence>